<evidence type="ECO:0000256" key="9">
    <source>
        <dbReference type="ARBA" id="ARBA00023268"/>
    </source>
</evidence>
<evidence type="ECO:0000313" key="12">
    <source>
        <dbReference type="EMBL" id="QCD44853.1"/>
    </source>
</evidence>
<evidence type="ECO:0000256" key="1">
    <source>
        <dbReference type="ARBA" id="ARBA00000200"/>
    </source>
</evidence>
<dbReference type="SUPFAM" id="SSF69765">
    <property type="entry name" value="IpsF-like"/>
    <property type="match status" value="1"/>
</dbReference>
<dbReference type="InterPro" id="IPR003526">
    <property type="entry name" value="MECDP_synthase"/>
</dbReference>
<comment type="function">
    <text evidence="10">Bifunctional enzyme that catalyzes the formation of 4-diphosphocytidyl-2-C-methyl-D-erythritol from CTP and 2-C-methyl-D-erythritol 4-phosphate (MEP) (IspD), and catalyzes the conversion of 4-diphosphocytidyl-2-C-methyl-D-erythritol 2-phosphate (CDP-ME2P) to 2-C-methyl-D-erythritol 2,4-cyclodiphosphate (ME-CPP) with a corresponding release of cytidine 5-monophosphate (CMP) (IspF).</text>
</comment>
<dbReference type="EMBL" id="CP012542">
    <property type="protein sequence ID" value="QCD44853.1"/>
    <property type="molecule type" value="Genomic_DNA"/>
</dbReference>
<evidence type="ECO:0000256" key="10">
    <source>
        <dbReference type="HAMAP-Rule" id="MF_01520"/>
    </source>
</evidence>
<feature type="binding site" evidence="10">
    <location>
        <position position="219"/>
    </location>
    <ligand>
        <name>a divalent metal cation</name>
        <dbReference type="ChEBI" id="CHEBI:60240"/>
    </ligand>
</feature>
<comment type="catalytic activity">
    <reaction evidence="1 10">
        <text>4-CDP-2-C-methyl-D-erythritol 2-phosphate = 2-C-methyl-D-erythritol 2,4-cyclic diphosphate + CMP</text>
        <dbReference type="Rhea" id="RHEA:23864"/>
        <dbReference type="ChEBI" id="CHEBI:57919"/>
        <dbReference type="ChEBI" id="CHEBI:58483"/>
        <dbReference type="ChEBI" id="CHEBI:60377"/>
        <dbReference type="EC" id="4.6.1.12"/>
    </reaction>
</comment>
<evidence type="ECO:0000256" key="6">
    <source>
        <dbReference type="ARBA" id="ARBA00022723"/>
    </source>
</evidence>
<keyword evidence="8 10" id="KW-0456">Lyase</keyword>
<dbReference type="EC" id="2.7.7.60" evidence="10"/>
<dbReference type="SUPFAM" id="SSF53448">
    <property type="entry name" value="Nucleotide-diphospho-sugar transferases"/>
    <property type="match status" value="1"/>
</dbReference>
<dbReference type="AlphaFoldDB" id="A0A6G5QGM0"/>
<dbReference type="Gene3D" id="3.30.1330.50">
    <property type="entry name" value="2-C-methyl-D-erythritol 2,4-cyclodiphosphate synthase"/>
    <property type="match status" value="1"/>
</dbReference>
<feature type="site" description="Transition state stabilizer" evidence="10">
    <location>
        <position position="243"/>
    </location>
</feature>
<dbReference type="InterPro" id="IPR036571">
    <property type="entry name" value="MECDP_synthase_sf"/>
</dbReference>
<feature type="site" description="Positions MEP for the nucleophilic attack" evidence="10">
    <location>
        <position position="191"/>
    </location>
</feature>
<dbReference type="NCBIfam" id="TIGR00151">
    <property type="entry name" value="ispF"/>
    <property type="match status" value="1"/>
</dbReference>
<evidence type="ECO:0000256" key="8">
    <source>
        <dbReference type="ARBA" id="ARBA00023239"/>
    </source>
</evidence>
<dbReference type="PANTHER" id="PTHR43181">
    <property type="entry name" value="2-C-METHYL-D-ERYTHRITOL 2,4-CYCLODIPHOSPHATE SYNTHASE, CHLOROPLASTIC"/>
    <property type="match status" value="1"/>
</dbReference>
<dbReference type="EC" id="4.6.1.12" evidence="10"/>
<dbReference type="InterPro" id="IPR020555">
    <property type="entry name" value="MECDP_synthase_CS"/>
</dbReference>
<accession>A0A6G5QGM0</accession>
<keyword evidence="9 10" id="KW-0511">Multifunctional enzyme</keyword>
<feature type="binding site" evidence="10">
    <location>
        <position position="348"/>
    </location>
    <ligand>
        <name>4-CDP-2-C-methyl-D-erythritol 2-phosphate</name>
        <dbReference type="ChEBI" id="CHEBI:57919"/>
    </ligand>
</feature>
<sequence length="371" mass="40973">MLDITLVMLGAGSGTRMQMPVKKQWLRIDDDPLWLWATKNLSSFYTFKDTIVVSSDCEYSKKFAPHYKFINGGDTRQESLKNALSAVNSEFVLVSDIARPLISNELFSKIIANAKNADCIVPVLNVADTAYLGETAINREHLKLIQTPQLSRTQILKKALNTSEIYTDDSSAIKAIGGSVWQILGDEKARKITTKADLAKLNLTPPATQNFVGTGFDVHEFADNYPLYLCGEKLEYEKGLKAHSDGDVALHALIDAMFGASGLGDIGEHFPDTNIKYKGANSALLLKQSYEMVQSVGFELINADITIMAQAPKISKFKAKMEQNIAEILGVMPCKINVKATTTEKLGFVGRKEGIAVMASVNLKYFDWMKR</sequence>
<evidence type="ECO:0000256" key="5">
    <source>
        <dbReference type="ARBA" id="ARBA00022695"/>
    </source>
</evidence>
<feature type="region of interest" description="2-C-methyl-D-erythritol 4-phosphate cytidylyltransferase" evidence="10">
    <location>
        <begin position="1"/>
        <end position="211"/>
    </location>
</feature>
<dbReference type="CDD" id="cd00554">
    <property type="entry name" value="MECDP_synthase"/>
    <property type="match status" value="1"/>
</dbReference>
<dbReference type="PROSITE" id="PS01350">
    <property type="entry name" value="ISPF"/>
    <property type="match status" value="1"/>
</dbReference>
<comment type="pathway">
    <text evidence="10">Isoprenoid biosynthesis; isopentenyl diphosphate biosynthesis via DXP pathway; isopentenyl diphosphate from 1-deoxy-D-xylulose 5-phosphate: step 2/6.</text>
</comment>
<keyword evidence="7 10" id="KW-0414">Isoprene biosynthesis</keyword>
<dbReference type="NCBIfam" id="NF006899">
    <property type="entry name" value="PRK09382.1"/>
    <property type="match status" value="1"/>
</dbReference>
<dbReference type="InterPro" id="IPR029044">
    <property type="entry name" value="Nucleotide-diphossugar_trans"/>
</dbReference>
<reference evidence="12 13" key="1">
    <citation type="submission" date="2016-07" db="EMBL/GenBank/DDBJ databases">
        <title>Comparative genomics of the Campylobacter concisus group.</title>
        <authorList>
            <person name="Miller W.G."/>
            <person name="Yee E."/>
            <person name="Chapman M.H."/>
            <person name="Huynh S."/>
            <person name="Bono J.L."/>
            <person name="On S.L.W."/>
            <person name="StLeger J."/>
            <person name="Foster G."/>
            <person name="Parker C.T."/>
        </authorList>
    </citation>
    <scope>NUCLEOTIDE SEQUENCE [LARGE SCALE GENOMIC DNA]</scope>
    <source>
        <strain evidence="12 13">CCUG 21559</strain>
    </source>
</reference>
<comment type="caution">
    <text evidence="10">Lacks conserved residue(s) required for the propagation of feature annotation.</text>
</comment>
<dbReference type="GO" id="GO:0046872">
    <property type="term" value="F:metal ion binding"/>
    <property type="evidence" value="ECO:0007669"/>
    <property type="project" value="UniProtKB-KW"/>
</dbReference>
<feature type="binding site" evidence="10">
    <location>
        <begin position="265"/>
        <end position="267"/>
    </location>
    <ligand>
        <name>4-CDP-2-C-methyl-D-erythritol 2-phosphate</name>
        <dbReference type="ChEBI" id="CHEBI:57919"/>
    </ligand>
</feature>
<evidence type="ECO:0000256" key="2">
    <source>
        <dbReference type="ARBA" id="ARBA00001968"/>
    </source>
</evidence>
<feature type="binding site" evidence="10">
    <location>
        <position position="217"/>
    </location>
    <ligand>
        <name>a divalent metal cation</name>
        <dbReference type="ChEBI" id="CHEBI:60240"/>
    </ligand>
</feature>
<feature type="site" description="Transition state stabilizer" evidence="10">
    <location>
        <position position="16"/>
    </location>
</feature>
<keyword evidence="4 10" id="KW-0808">Transferase</keyword>
<evidence type="ECO:0000313" key="13">
    <source>
        <dbReference type="Proteomes" id="UP000503264"/>
    </source>
</evidence>
<comment type="cofactor">
    <cofactor evidence="2 10">
        <name>a divalent metal cation</name>
        <dbReference type="ChEBI" id="CHEBI:60240"/>
    </cofactor>
</comment>
<dbReference type="Pfam" id="PF02542">
    <property type="entry name" value="YgbB"/>
    <property type="match status" value="1"/>
</dbReference>
<dbReference type="InterPro" id="IPR034683">
    <property type="entry name" value="IspD/TarI"/>
</dbReference>
<dbReference type="CDD" id="cd02516">
    <property type="entry name" value="CDP-ME_synthetase"/>
    <property type="match status" value="1"/>
</dbReference>
<comment type="similarity">
    <text evidence="10">In the N-terminal section; belongs to the IspD/TarI cytidylyltransferase family. IspD subfamily.</text>
</comment>
<dbReference type="RefSeq" id="WP_171993794.1">
    <property type="nucleotide sequence ID" value="NZ_CP012542.1"/>
</dbReference>
<comment type="pathway">
    <text evidence="3 10">Isoprenoid biosynthesis; isopentenyl diphosphate biosynthesis via DXP pathway; isopentenyl diphosphate from 1-deoxy-D-xylulose 5-phosphate: step 4/6.</text>
</comment>
<dbReference type="Proteomes" id="UP000503264">
    <property type="component" value="Chromosome"/>
</dbReference>
<feature type="binding site" evidence="10">
    <location>
        <begin position="217"/>
        <end position="219"/>
    </location>
    <ligand>
        <name>4-CDP-2-C-methyl-D-erythritol 2-phosphate</name>
        <dbReference type="ChEBI" id="CHEBI:57919"/>
    </ligand>
</feature>
<comment type="similarity">
    <text evidence="10">In the C-terminal section; belongs to the IspF family.</text>
</comment>
<dbReference type="GO" id="GO:0016114">
    <property type="term" value="P:terpenoid biosynthetic process"/>
    <property type="evidence" value="ECO:0007669"/>
    <property type="project" value="InterPro"/>
</dbReference>
<feature type="binding site" evidence="10">
    <location>
        <begin position="270"/>
        <end position="274"/>
    </location>
    <ligand>
        <name>4-CDP-2-C-methyl-D-erythritol 2-phosphate</name>
        <dbReference type="ChEBI" id="CHEBI:57919"/>
    </ligand>
</feature>
<dbReference type="HAMAP" id="MF_00107">
    <property type="entry name" value="IspF"/>
    <property type="match status" value="1"/>
</dbReference>
<dbReference type="Pfam" id="PF01128">
    <property type="entry name" value="IspD"/>
    <property type="match status" value="1"/>
</dbReference>
<feature type="binding site" evidence="10">
    <location>
        <position position="351"/>
    </location>
    <ligand>
        <name>4-CDP-2-C-methyl-D-erythritol 2-phosphate</name>
        <dbReference type="ChEBI" id="CHEBI:57919"/>
    </ligand>
</feature>
<comment type="catalytic activity">
    <reaction evidence="10">
        <text>2-C-methyl-D-erythritol 4-phosphate + CTP + H(+) = 4-CDP-2-C-methyl-D-erythritol + diphosphate</text>
        <dbReference type="Rhea" id="RHEA:13429"/>
        <dbReference type="ChEBI" id="CHEBI:15378"/>
        <dbReference type="ChEBI" id="CHEBI:33019"/>
        <dbReference type="ChEBI" id="CHEBI:37563"/>
        <dbReference type="ChEBI" id="CHEBI:57823"/>
        <dbReference type="ChEBI" id="CHEBI:58262"/>
        <dbReference type="EC" id="2.7.7.60"/>
    </reaction>
</comment>
<feature type="binding site" evidence="10">
    <location>
        <begin position="341"/>
        <end position="344"/>
    </location>
    <ligand>
        <name>4-CDP-2-C-methyl-D-erythritol 2-phosphate</name>
        <dbReference type="ChEBI" id="CHEBI:57919"/>
    </ligand>
</feature>
<proteinExistence type="inferred from homology"/>
<name>A0A6G5QGM0_9BACT</name>
<dbReference type="GO" id="GO:0008685">
    <property type="term" value="F:2-C-methyl-D-erythritol 2,4-cyclodiphosphate synthase activity"/>
    <property type="evidence" value="ECO:0007669"/>
    <property type="project" value="UniProtKB-UniRule"/>
</dbReference>
<keyword evidence="5 10" id="KW-0548">Nucleotidyltransferase</keyword>
<dbReference type="HAMAP" id="MF_01520">
    <property type="entry name" value="IspDF"/>
    <property type="match status" value="1"/>
</dbReference>
<evidence type="ECO:0000256" key="4">
    <source>
        <dbReference type="ARBA" id="ARBA00022679"/>
    </source>
</evidence>
<feature type="region of interest" description="2-C-methyl-D-erythritol 2,4-cyclodiphosphate synthase" evidence="10">
    <location>
        <begin position="211"/>
        <end position="371"/>
    </location>
</feature>
<evidence type="ECO:0000256" key="7">
    <source>
        <dbReference type="ARBA" id="ARBA00023229"/>
    </source>
</evidence>
<dbReference type="Gene3D" id="3.90.550.10">
    <property type="entry name" value="Spore Coat Polysaccharide Biosynthesis Protein SpsA, Chain A"/>
    <property type="match status" value="1"/>
</dbReference>
<evidence type="ECO:0000259" key="11">
    <source>
        <dbReference type="Pfam" id="PF02542"/>
    </source>
</evidence>
<dbReference type="GO" id="GO:0019288">
    <property type="term" value="P:isopentenyl diphosphate biosynthetic process, methylerythritol 4-phosphate pathway"/>
    <property type="evidence" value="ECO:0007669"/>
    <property type="project" value="UniProtKB-UniRule"/>
</dbReference>
<feature type="site" description="Positions MEP for the nucleophilic attack" evidence="10">
    <location>
        <position position="139"/>
    </location>
</feature>
<gene>
    <name evidence="10 12" type="primary">ispDF</name>
    <name evidence="12" type="ORF">CMUC_1072</name>
</gene>
<dbReference type="InterPro" id="IPR001228">
    <property type="entry name" value="IspD"/>
</dbReference>
<protein>
    <recommendedName>
        <fullName evidence="10">Bifunctional enzyme IspD/IspF</fullName>
    </recommendedName>
    <domain>
        <recommendedName>
            <fullName evidence="10">2-C-methyl-D-erythritol 4-phosphate cytidylyltransferase</fullName>
            <ecNumber evidence="10">2.7.7.60</ecNumber>
        </recommendedName>
        <alternativeName>
            <fullName evidence="10">4-diphosphocytidyl-2C-methyl-D-erythritol synthase</fullName>
        </alternativeName>
        <alternativeName>
            <fullName evidence="10">MEP cytidylyltransferase</fullName>
            <shortName evidence="10">MCT</shortName>
        </alternativeName>
    </domain>
    <domain>
        <recommendedName>
            <fullName evidence="10">2-C-methyl-D-erythritol 2,4-cyclodiphosphate synthase</fullName>
            <shortName evidence="10">MECDP-synthase</shortName>
            <shortName evidence="10">MECPP-synthase</shortName>
            <shortName evidence="10">MECPS</shortName>
            <ecNumber evidence="10">4.6.1.12</ecNumber>
        </recommendedName>
    </domain>
</protein>
<dbReference type="NCBIfam" id="TIGR00453">
    <property type="entry name" value="ispD"/>
    <property type="match status" value="1"/>
</dbReference>
<evidence type="ECO:0000256" key="3">
    <source>
        <dbReference type="ARBA" id="ARBA00004709"/>
    </source>
</evidence>
<feature type="site" description="Transition state stabilizer" evidence="10">
    <location>
        <position position="23"/>
    </location>
</feature>
<dbReference type="PANTHER" id="PTHR43181:SF1">
    <property type="entry name" value="2-C-METHYL-D-ERYTHRITOL 2,4-CYCLODIPHOSPHATE SYNTHASE, CHLOROPLASTIC"/>
    <property type="match status" value="1"/>
</dbReference>
<feature type="binding site" evidence="10">
    <location>
        <position position="251"/>
    </location>
    <ligand>
        <name>a divalent metal cation</name>
        <dbReference type="ChEBI" id="CHEBI:60240"/>
    </ligand>
</feature>
<keyword evidence="6 10" id="KW-0479">Metal-binding</keyword>
<feature type="binding site" evidence="10">
    <location>
        <begin position="243"/>
        <end position="244"/>
    </location>
    <ligand>
        <name>4-CDP-2-C-methyl-D-erythritol 2-phosphate</name>
        <dbReference type="ChEBI" id="CHEBI:57919"/>
    </ligand>
</feature>
<dbReference type="InterPro" id="IPR026596">
    <property type="entry name" value="IspD/F"/>
</dbReference>
<keyword evidence="13" id="KW-1185">Reference proteome</keyword>
<feature type="domain" description="2-C-methyl-D-erythritol 2,4-cyclodiphosphate synthase" evidence="11">
    <location>
        <begin position="212"/>
        <end position="363"/>
    </location>
</feature>
<feature type="site" description="Transition state stabilizer" evidence="10">
    <location>
        <position position="342"/>
    </location>
</feature>
<organism evidence="12 13">
    <name type="scientific">Campylobacter mucosalis CCUG 21559</name>
    <dbReference type="NCBI Taxonomy" id="1032067"/>
    <lineage>
        <taxon>Bacteria</taxon>
        <taxon>Pseudomonadati</taxon>
        <taxon>Campylobacterota</taxon>
        <taxon>Epsilonproteobacteria</taxon>
        <taxon>Campylobacterales</taxon>
        <taxon>Campylobacteraceae</taxon>
        <taxon>Campylobacter</taxon>
    </lineage>
</organism>
<dbReference type="GO" id="GO:0050518">
    <property type="term" value="F:2-C-methyl-D-erythritol 4-phosphate cytidylyltransferase activity"/>
    <property type="evidence" value="ECO:0007669"/>
    <property type="project" value="UniProtKB-UniRule"/>
</dbReference>
<dbReference type="UniPathway" id="UPA00056">
    <property type="reaction ID" value="UER00093"/>
</dbReference>